<keyword evidence="1 6" id="KW-0489">Methyltransferase</keyword>
<dbReference type="AlphaFoldDB" id="A0A852RF46"/>
<organism evidence="6 7">
    <name type="scientific">Leucobacter aridicollis</name>
    <dbReference type="NCBI Taxonomy" id="283878"/>
    <lineage>
        <taxon>Bacteria</taxon>
        <taxon>Bacillati</taxon>
        <taxon>Actinomycetota</taxon>
        <taxon>Actinomycetes</taxon>
        <taxon>Micrococcales</taxon>
        <taxon>Microbacteriaceae</taxon>
        <taxon>Leucobacter</taxon>
    </lineage>
</organism>
<reference evidence="6 7" key="1">
    <citation type="submission" date="2020-07" db="EMBL/GenBank/DDBJ databases">
        <title>Sequencing the genomes of 1000 actinobacteria strains.</title>
        <authorList>
            <person name="Klenk H.-P."/>
        </authorList>
    </citation>
    <scope>NUCLEOTIDE SEQUENCE [LARGE SCALE GENOMIC DNA]</scope>
    <source>
        <strain evidence="6 7">DSM 17380</strain>
    </source>
</reference>
<protein>
    <submittedName>
        <fullName evidence="6">SAM-dependent methyltransferase</fullName>
    </submittedName>
</protein>
<sequence length="250" mass="26323">MSGHEQDPVAFWEERYGGTERVWSGRVNAALAAVVAAHIDGSGSTEAPERAGSQGRAARVRRRSLDLGCGEGGDVLWLAERGWDATGLDLSPTAIARARVESGARGVDARFMVADLAEWAERTLGAGAGDRYDLVTASFLQSPVHLPRAAVLRAAARHVTPGGHLVVISHGAPPDASPAGSESGHHHAPGSFPTPDSELADLDLDPASWTVVLAEAQRRDAVTGRGDRVRAIDTVIVARRVGGVTLQEHY</sequence>
<dbReference type="PANTHER" id="PTHR43464">
    <property type="entry name" value="METHYLTRANSFERASE"/>
    <property type="match status" value="1"/>
</dbReference>
<proteinExistence type="predicted"/>
<gene>
    <name evidence="6" type="ORF">BJ960_002789</name>
</gene>
<evidence type="ECO:0000256" key="4">
    <source>
        <dbReference type="SAM" id="MobiDB-lite"/>
    </source>
</evidence>
<dbReference type="RefSeq" id="WP_185987740.1">
    <property type="nucleotide sequence ID" value="NZ_BAAALZ010000001.1"/>
</dbReference>
<dbReference type="GO" id="GO:0008168">
    <property type="term" value="F:methyltransferase activity"/>
    <property type="evidence" value="ECO:0007669"/>
    <property type="project" value="UniProtKB-KW"/>
</dbReference>
<feature type="region of interest" description="Disordered" evidence="4">
    <location>
        <begin position="170"/>
        <end position="198"/>
    </location>
</feature>
<feature type="domain" description="Methyltransferase" evidence="5">
    <location>
        <begin position="65"/>
        <end position="163"/>
    </location>
</feature>
<evidence type="ECO:0000313" key="6">
    <source>
        <dbReference type="EMBL" id="NYD27986.1"/>
    </source>
</evidence>
<comment type="caution">
    <text evidence="6">The sequence shown here is derived from an EMBL/GenBank/DDBJ whole genome shotgun (WGS) entry which is preliminary data.</text>
</comment>
<evidence type="ECO:0000256" key="2">
    <source>
        <dbReference type="ARBA" id="ARBA00022679"/>
    </source>
</evidence>
<dbReference type="Pfam" id="PF13649">
    <property type="entry name" value="Methyltransf_25"/>
    <property type="match status" value="1"/>
</dbReference>
<evidence type="ECO:0000256" key="1">
    <source>
        <dbReference type="ARBA" id="ARBA00022603"/>
    </source>
</evidence>
<dbReference type="EMBL" id="JACCBD010000001">
    <property type="protein sequence ID" value="NYD27986.1"/>
    <property type="molecule type" value="Genomic_DNA"/>
</dbReference>
<dbReference type="CDD" id="cd02440">
    <property type="entry name" value="AdoMet_MTases"/>
    <property type="match status" value="1"/>
</dbReference>
<name>A0A852RF46_9MICO</name>
<dbReference type="SUPFAM" id="SSF53335">
    <property type="entry name" value="S-adenosyl-L-methionine-dependent methyltransferases"/>
    <property type="match status" value="1"/>
</dbReference>
<dbReference type="InterPro" id="IPR029063">
    <property type="entry name" value="SAM-dependent_MTases_sf"/>
</dbReference>
<dbReference type="Gene3D" id="3.40.50.150">
    <property type="entry name" value="Vaccinia Virus protein VP39"/>
    <property type="match status" value="1"/>
</dbReference>
<dbReference type="PANTHER" id="PTHR43464:SF19">
    <property type="entry name" value="UBIQUINONE BIOSYNTHESIS O-METHYLTRANSFERASE, MITOCHONDRIAL"/>
    <property type="match status" value="1"/>
</dbReference>
<dbReference type="InterPro" id="IPR041698">
    <property type="entry name" value="Methyltransf_25"/>
</dbReference>
<evidence type="ECO:0000256" key="3">
    <source>
        <dbReference type="ARBA" id="ARBA00022691"/>
    </source>
</evidence>
<accession>A0A852RF46</accession>
<dbReference type="GO" id="GO:0032259">
    <property type="term" value="P:methylation"/>
    <property type="evidence" value="ECO:0007669"/>
    <property type="project" value="UniProtKB-KW"/>
</dbReference>
<dbReference type="Proteomes" id="UP000586095">
    <property type="component" value="Unassembled WGS sequence"/>
</dbReference>
<keyword evidence="2 6" id="KW-0808">Transferase</keyword>
<keyword evidence="7" id="KW-1185">Reference proteome</keyword>
<keyword evidence="3" id="KW-0949">S-adenosyl-L-methionine</keyword>
<evidence type="ECO:0000313" key="7">
    <source>
        <dbReference type="Proteomes" id="UP000586095"/>
    </source>
</evidence>
<evidence type="ECO:0000259" key="5">
    <source>
        <dbReference type="Pfam" id="PF13649"/>
    </source>
</evidence>